<dbReference type="PROSITE" id="PS00065">
    <property type="entry name" value="D_2_HYDROXYACID_DH_1"/>
    <property type="match status" value="1"/>
</dbReference>
<evidence type="ECO:0000313" key="10">
    <source>
        <dbReference type="Proteomes" id="UP000585749"/>
    </source>
</evidence>
<dbReference type="Pfam" id="PF00389">
    <property type="entry name" value="2-Hacid_dh"/>
    <property type="match status" value="1"/>
</dbReference>
<organism evidence="7 10">
    <name type="scientific">Weissella hellenica</name>
    <dbReference type="NCBI Taxonomy" id="46256"/>
    <lineage>
        <taxon>Bacteria</taxon>
        <taxon>Bacillati</taxon>
        <taxon>Bacillota</taxon>
        <taxon>Bacilli</taxon>
        <taxon>Lactobacillales</taxon>
        <taxon>Lactobacillaceae</taxon>
        <taxon>Weissella</taxon>
    </lineage>
</organism>
<evidence type="ECO:0000313" key="9">
    <source>
        <dbReference type="Proteomes" id="UP000182448"/>
    </source>
</evidence>
<dbReference type="Pfam" id="PF02826">
    <property type="entry name" value="2-Hacid_dh_C"/>
    <property type="match status" value="1"/>
</dbReference>
<evidence type="ECO:0000313" key="7">
    <source>
        <dbReference type="EMBL" id="NKY66441.1"/>
    </source>
</evidence>
<dbReference type="InterPro" id="IPR058205">
    <property type="entry name" value="D-LDH-like"/>
</dbReference>
<evidence type="ECO:0000256" key="2">
    <source>
        <dbReference type="ARBA" id="ARBA00023002"/>
    </source>
</evidence>
<dbReference type="SUPFAM" id="SSF51735">
    <property type="entry name" value="NAD(P)-binding Rossmann-fold domains"/>
    <property type="match status" value="1"/>
</dbReference>
<dbReference type="Proteomes" id="UP000585749">
    <property type="component" value="Unassembled WGS sequence"/>
</dbReference>
<sequence length="330" mass="36302">MTKILLMSVRPDERAAMVAWAQRHPNVEITMSEAELHSDTVELVAGYDGLVIQQRSQIEADVYPRLQALGIKQITTRTAGYDVIDLTAAKENNLVVSNVPAYSPRSVAELALTHTMRLIRKQELVDQRVREQDFRWAGLQGSEIHSLTIGIIGAGRIGGTSAGLFHALVANVIAYDIKPNHDLDDILTFKSLPEVLQQADVICLHVDLNETSANLIDVAALSLMKPTAYLVNECRGPVVDTDALIDALANKQIAGAALDTMVGEETFFNFDLRGKALPNKNLIRLREFDNVIITPHVGFYTNIAVQNMVDISLDDTLAIITDGNCNHLIR</sequence>
<evidence type="ECO:0000259" key="5">
    <source>
        <dbReference type="Pfam" id="PF00389"/>
    </source>
</evidence>
<dbReference type="PANTHER" id="PTHR43026:SF1">
    <property type="entry name" value="2-HYDROXYACID DEHYDROGENASE HOMOLOG 1-RELATED"/>
    <property type="match status" value="1"/>
</dbReference>
<dbReference type="RefSeq" id="WP_074426662.1">
    <property type="nucleotide sequence ID" value="NZ_BJEG01000001.1"/>
</dbReference>
<dbReference type="SUPFAM" id="SSF52283">
    <property type="entry name" value="Formate/glycerate dehydrogenase catalytic domain-like"/>
    <property type="match status" value="1"/>
</dbReference>
<dbReference type="PROSITE" id="PS00671">
    <property type="entry name" value="D_2_HYDROXYACID_DH_3"/>
    <property type="match status" value="1"/>
</dbReference>
<dbReference type="InterPro" id="IPR006139">
    <property type="entry name" value="D-isomer_2_OHA_DH_cat_dom"/>
</dbReference>
<name>A0A4Y4G6I2_WEIHE</name>
<reference evidence="7 10" key="2">
    <citation type="submission" date="2020-04" db="EMBL/GenBank/DDBJ databases">
        <title>MicrobeNet Type strains.</title>
        <authorList>
            <person name="Nicholson A.C."/>
        </authorList>
    </citation>
    <scope>NUCLEOTIDE SEQUENCE [LARGE SCALE GENOMIC DNA]</scope>
    <source>
        <strain evidence="7 10">CCUG 33494</strain>
    </source>
</reference>
<reference evidence="8 9" key="1">
    <citation type="submission" date="2016-08" db="EMBL/GenBank/DDBJ databases">
        <authorList>
            <person name="Varghese N."/>
            <person name="Submissions Spin"/>
        </authorList>
    </citation>
    <scope>NUCLEOTIDE SEQUENCE [LARGE SCALE GENOMIC DNA]</scope>
    <source>
        <strain evidence="8 9">R-53116</strain>
    </source>
</reference>
<comment type="caution">
    <text evidence="7">The sequence shown here is derived from an EMBL/GenBank/DDBJ whole genome shotgun (WGS) entry which is preliminary data.</text>
</comment>
<evidence type="ECO:0000256" key="4">
    <source>
        <dbReference type="RuleBase" id="RU003719"/>
    </source>
</evidence>
<accession>A0A4Y4G6I2</accession>
<feature type="domain" description="D-isomer specific 2-hydroxyacid dehydrogenase catalytic" evidence="5">
    <location>
        <begin position="14"/>
        <end position="329"/>
    </location>
</feature>
<dbReference type="AlphaFoldDB" id="A0A4Y4G6I2"/>
<dbReference type="Proteomes" id="UP000182448">
    <property type="component" value="Unassembled WGS sequence"/>
</dbReference>
<dbReference type="PANTHER" id="PTHR43026">
    <property type="entry name" value="2-HYDROXYACID DEHYDROGENASE HOMOLOG 1-RELATED"/>
    <property type="match status" value="1"/>
</dbReference>
<dbReference type="CDD" id="cd12186">
    <property type="entry name" value="LDH"/>
    <property type="match status" value="1"/>
</dbReference>
<dbReference type="InterPro" id="IPR006140">
    <property type="entry name" value="D-isomer_DH_NAD-bd"/>
</dbReference>
<protein>
    <submittedName>
        <fullName evidence="7">D-2-hydroxyacid dehydrogenase</fullName>
    </submittedName>
    <submittedName>
        <fullName evidence="8">D-lactate dehydrogenase</fullName>
    </submittedName>
</protein>
<dbReference type="GO" id="GO:0051287">
    <property type="term" value="F:NAD binding"/>
    <property type="evidence" value="ECO:0007669"/>
    <property type="project" value="InterPro"/>
</dbReference>
<evidence type="ECO:0000259" key="6">
    <source>
        <dbReference type="Pfam" id="PF02826"/>
    </source>
</evidence>
<comment type="similarity">
    <text evidence="1 4">Belongs to the D-isomer specific 2-hydroxyacid dehydrogenase family.</text>
</comment>
<evidence type="ECO:0000256" key="1">
    <source>
        <dbReference type="ARBA" id="ARBA00005854"/>
    </source>
</evidence>
<dbReference type="InterPro" id="IPR029753">
    <property type="entry name" value="D-isomer_DH_CS"/>
</dbReference>
<keyword evidence="9" id="KW-1185">Reference proteome</keyword>
<dbReference type="Gene3D" id="3.40.50.720">
    <property type="entry name" value="NAD(P)-binding Rossmann-like Domain"/>
    <property type="match status" value="2"/>
</dbReference>
<gene>
    <name evidence="8" type="ORF">GA0061075_101122</name>
    <name evidence="7" type="ORF">HF960_01820</name>
</gene>
<dbReference type="InterPro" id="IPR029752">
    <property type="entry name" value="D-isomer_DH_CS1"/>
</dbReference>
<feature type="domain" description="D-isomer specific 2-hydroxyacid dehydrogenase NAD-binding" evidence="6">
    <location>
        <begin position="113"/>
        <end position="298"/>
    </location>
</feature>
<evidence type="ECO:0000256" key="3">
    <source>
        <dbReference type="ARBA" id="ARBA00023027"/>
    </source>
</evidence>
<dbReference type="EMBL" id="JAAXPM010000001">
    <property type="protein sequence ID" value="NKY66441.1"/>
    <property type="molecule type" value="Genomic_DNA"/>
</dbReference>
<dbReference type="InterPro" id="IPR036291">
    <property type="entry name" value="NAD(P)-bd_dom_sf"/>
</dbReference>
<keyword evidence="2 4" id="KW-0560">Oxidoreductase</keyword>
<keyword evidence="3" id="KW-0520">NAD</keyword>
<proteinExistence type="inferred from homology"/>
<dbReference type="EMBL" id="FMAW01000001">
    <property type="protein sequence ID" value="SCB73547.1"/>
    <property type="molecule type" value="Genomic_DNA"/>
</dbReference>
<dbReference type="OrthoDB" id="9805416at2"/>
<dbReference type="GO" id="GO:0008720">
    <property type="term" value="F:D-lactate dehydrogenase (NAD+) activity"/>
    <property type="evidence" value="ECO:0007669"/>
    <property type="project" value="TreeGrafter"/>
</dbReference>
<evidence type="ECO:0000313" key="8">
    <source>
        <dbReference type="EMBL" id="SCB73547.1"/>
    </source>
</evidence>